<reference evidence="3" key="1">
    <citation type="submission" date="2025-08" db="UniProtKB">
        <authorList>
            <consortium name="Ensembl"/>
        </authorList>
    </citation>
    <scope>IDENTIFICATION</scope>
</reference>
<dbReference type="Proteomes" id="UP000694523">
    <property type="component" value="Unplaced"/>
</dbReference>
<keyword evidence="1" id="KW-1015">Disulfide bond</keyword>
<evidence type="ECO:0000313" key="3">
    <source>
        <dbReference type="Ensembl" id="ENSNMLP00000023887.1"/>
    </source>
</evidence>
<keyword evidence="4" id="KW-1185">Reference proteome</keyword>
<feature type="domain" description="C-type lectin" evidence="2">
    <location>
        <begin position="32"/>
        <end position="147"/>
    </location>
</feature>
<dbReference type="InterPro" id="IPR001304">
    <property type="entry name" value="C-type_lectin-like"/>
</dbReference>
<protein>
    <recommendedName>
        <fullName evidence="2">C-type lectin domain-containing protein</fullName>
    </recommendedName>
</protein>
<dbReference type="Pfam" id="PF00059">
    <property type="entry name" value="Lectin_C"/>
    <property type="match status" value="1"/>
</dbReference>
<evidence type="ECO:0000256" key="1">
    <source>
        <dbReference type="ARBA" id="ARBA00023157"/>
    </source>
</evidence>
<accession>A0A8C6TPZ0</accession>
<dbReference type="InterPro" id="IPR016187">
    <property type="entry name" value="CTDL_fold"/>
</dbReference>
<evidence type="ECO:0000259" key="2">
    <source>
        <dbReference type="PROSITE" id="PS50041"/>
    </source>
</evidence>
<dbReference type="PROSITE" id="PS00615">
    <property type="entry name" value="C_TYPE_LECTIN_1"/>
    <property type="match status" value="1"/>
</dbReference>
<proteinExistence type="predicted"/>
<dbReference type="InterPro" id="IPR018378">
    <property type="entry name" value="C-type_lectin_CS"/>
</dbReference>
<dbReference type="SMART" id="SM00034">
    <property type="entry name" value="CLECT"/>
    <property type="match status" value="1"/>
</dbReference>
<dbReference type="Gene3D" id="3.10.100.10">
    <property type="entry name" value="Mannose-Binding Protein A, subunit A"/>
    <property type="match status" value="1"/>
</dbReference>
<organism evidence="3 4">
    <name type="scientific">Neogobius melanostomus</name>
    <name type="common">round goby</name>
    <dbReference type="NCBI Taxonomy" id="47308"/>
    <lineage>
        <taxon>Eukaryota</taxon>
        <taxon>Metazoa</taxon>
        <taxon>Chordata</taxon>
        <taxon>Craniata</taxon>
        <taxon>Vertebrata</taxon>
        <taxon>Euteleostomi</taxon>
        <taxon>Actinopterygii</taxon>
        <taxon>Neopterygii</taxon>
        <taxon>Teleostei</taxon>
        <taxon>Neoteleostei</taxon>
        <taxon>Acanthomorphata</taxon>
        <taxon>Gobiaria</taxon>
        <taxon>Gobiiformes</taxon>
        <taxon>Gobioidei</taxon>
        <taxon>Gobiidae</taxon>
        <taxon>Benthophilinae</taxon>
        <taxon>Neogobiini</taxon>
        <taxon>Neogobius</taxon>
    </lineage>
</organism>
<dbReference type="AlphaFoldDB" id="A0A8C6TPZ0"/>
<dbReference type="SUPFAM" id="SSF56436">
    <property type="entry name" value="C-type lectin-like"/>
    <property type="match status" value="1"/>
</dbReference>
<dbReference type="Ensembl" id="ENSNMLT00000026728.1">
    <property type="protein sequence ID" value="ENSNMLP00000023887.1"/>
    <property type="gene ID" value="ENSNMLG00000015364.1"/>
</dbReference>
<dbReference type="PROSITE" id="PS50041">
    <property type="entry name" value="C_TYPE_LECTIN_2"/>
    <property type="match status" value="1"/>
</dbReference>
<dbReference type="PANTHER" id="PTHR45784">
    <property type="entry name" value="C-TYPE LECTIN DOMAIN FAMILY 20 MEMBER A-RELATED"/>
    <property type="match status" value="1"/>
</dbReference>
<dbReference type="InterPro" id="IPR016186">
    <property type="entry name" value="C-type_lectin-like/link_sf"/>
</dbReference>
<sequence>RKQENATFMLESSSNPLSSFVGHKSLTCKVLHQSHNYYFIDELKTWAEAQRYCRDHYTDLATVSSLEEAARLEGWGNRTGPAWIGLYDDPASWKGEMTNDSNSWRWSATGTTSPGGYQPWAKDCVLLRFDGVWMDSNCSSPLPFVCYTGMFVS</sequence>
<name>A0A8C6TPZ0_9GOBI</name>
<reference evidence="3" key="2">
    <citation type="submission" date="2025-09" db="UniProtKB">
        <authorList>
            <consortium name="Ensembl"/>
        </authorList>
    </citation>
    <scope>IDENTIFICATION</scope>
</reference>
<evidence type="ECO:0000313" key="4">
    <source>
        <dbReference type="Proteomes" id="UP000694523"/>
    </source>
</evidence>
<dbReference type="PANTHER" id="PTHR45784:SF3">
    <property type="entry name" value="C-TYPE LECTIN DOMAIN FAMILY 4 MEMBER K-LIKE-RELATED"/>
    <property type="match status" value="1"/>
</dbReference>